<dbReference type="AlphaFoldDB" id="A0A2T0TUS3"/>
<accession>A0A2T0TUS3</accession>
<dbReference type="Pfam" id="PF00356">
    <property type="entry name" value="LacI"/>
    <property type="match status" value="1"/>
</dbReference>
<dbReference type="PROSITE" id="PS50932">
    <property type="entry name" value="HTH_LACI_2"/>
    <property type="match status" value="1"/>
</dbReference>
<dbReference type="Pfam" id="PF13377">
    <property type="entry name" value="Peripla_BP_3"/>
    <property type="match status" value="1"/>
</dbReference>
<dbReference type="SMART" id="SM00354">
    <property type="entry name" value="HTH_LACI"/>
    <property type="match status" value="1"/>
</dbReference>
<sequence length="341" mass="36540">MAETTGRATMRDVAALAGVSIKTVSRVVNGEPGVAVAVRERVQDAVQRLDYRHHLAASNLRRGSSRTGLVGALLQDVSNSFSAALLRSLEDALRDRGTAILSASLDEEPERERSLVHDLVTRRVDALVLMPSTDRQDYLSSDVRAGMPVVFVDREPRGVAADSVTIDNVGGARMGTEHLLAQGHRRVACLTDLAEIYTAASRRKGFDEAYAARGIRPHERLVVTGLRGPGAAEAAVSHLLELDQPPTAIFAGRNDLAQGALRALHRSDLETSVALVGFDDFPLADLVNPPLTVIRQDVGRIGRLTAELLLDRLDGDTSAPRRVVVEPTLVARGSGEIAPAP</sequence>
<protein>
    <submittedName>
        <fullName evidence="5">LacI family transcriptional regulator</fullName>
    </submittedName>
</protein>
<dbReference type="OrthoDB" id="3595338at2"/>
<dbReference type="PANTHER" id="PTHR30146">
    <property type="entry name" value="LACI-RELATED TRANSCRIPTIONAL REPRESSOR"/>
    <property type="match status" value="1"/>
</dbReference>
<dbReference type="SUPFAM" id="SSF53822">
    <property type="entry name" value="Periplasmic binding protein-like I"/>
    <property type="match status" value="1"/>
</dbReference>
<gene>
    <name evidence="5" type="ORF">BCF74_14410</name>
</gene>
<comment type="caution">
    <text evidence="5">The sequence shown here is derived from an EMBL/GenBank/DDBJ whole genome shotgun (WGS) entry which is preliminary data.</text>
</comment>
<keyword evidence="6" id="KW-1185">Reference proteome</keyword>
<dbReference type="PANTHER" id="PTHR30146:SF109">
    <property type="entry name" value="HTH-TYPE TRANSCRIPTIONAL REGULATOR GALS"/>
    <property type="match status" value="1"/>
</dbReference>
<dbReference type="GO" id="GO:0003700">
    <property type="term" value="F:DNA-binding transcription factor activity"/>
    <property type="evidence" value="ECO:0007669"/>
    <property type="project" value="TreeGrafter"/>
</dbReference>
<dbReference type="InterPro" id="IPR000843">
    <property type="entry name" value="HTH_LacI"/>
</dbReference>
<dbReference type="RefSeq" id="WP_106299017.1">
    <property type="nucleotide sequence ID" value="NZ_PVTI01000044.1"/>
</dbReference>
<dbReference type="InterPro" id="IPR010982">
    <property type="entry name" value="Lambda_DNA-bd_dom_sf"/>
</dbReference>
<proteinExistence type="predicted"/>
<dbReference type="SUPFAM" id="SSF47413">
    <property type="entry name" value="lambda repressor-like DNA-binding domains"/>
    <property type="match status" value="1"/>
</dbReference>
<keyword evidence="1" id="KW-0805">Transcription regulation</keyword>
<dbReference type="PROSITE" id="PS00356">
    <property type="entry name" value="HTH_LACI_1"/>
    <property type="match status" value="1"/>
</dbReference>
<dbReference type="CDD" id="cd01392">
    <property type="entry name" value="HTH_LacI"/>
    <property type="match status" value="1"/>
</dbReference>
<dbReference type="InterPro" id="IPR028082">
    <property type="entry name" value="Peripla_BP_I"/>
</dbReference>
<evidence type="ECO:0000259" key="4">
    <source>
        <dbReference type="PROSITE" id="PS50932"/>
    </source>
</evidence>
<dbReference type="EMBL" id="PVTI01000044">
    <property type="protein sequence ID" value="PRY49444.1"/>
    <property type="molecule type" value="Genomic_DNA"/>
</dbReference>
<name>A0A2T0TUS3_9MICO</name>
<evidence type="ECO:0000256" key="3">
    <source>
        <dbReference type="ARBA" id="ARBA00023163"/>
    </source>
</evidence>
<dbReference type="Gene3D" id="1.10.260.40">
    <property type="entry name" value="lambda repressor-like DNA-binding domains"/>
    <property type="match status" value="1"/>
</dbReference>
<dbReference type="InterPro" id="IPR046335">
    <property type="entry name" value="LacI/GalR-like_sensor"/>
</dbReference>
<organism evidence="5 6">
    <name type="scientific">Knoellia remsis</name>
    <dbReference type="NCBI Taxonomy" id="407159"/>
    <lineage>
        <taxon>Bacteria</taxon>
        <taxon>Bacillati</taxon>
        <taxon>Actinomycetota</taxon>
        <taxon>Actinomycetes</taxon>
        <taxon>Micrococcales</taxon>
        <taxon>Intrasporangiaceae</taxon>
        <taxon>Knoellia</taxon>
    </lineage>
</organism>
<dbReference type="CDD" id="cd06267">
    <property type="entry name" value="PBP1_LacI_sugar_binding-like"/>
    <property type="match status" value="1"/>
</dbReference>
<evidence type="ECO:0000313" key="6">
    <source>
        <dbReference type="Proteomes" id="UP000237822"/>
    </source>
</evidence>
<dbReference type="Proteomes" id="UP000237822">
    <property type="component" value="Unassembled WGS sequence"/>
</dbReference>
<feature type="domain" description="HTH lacI-type" evidence="4">
    <location>
        <begin position="8"/>
        <end position="62"/>
    </location>
</feature>
<reference evidence="5 6" key="1">
    <citation type="submission" date="2018-03" db="EMBL/GenBank/DDBJ databases">
        <title>Genomic Encyclopedia of Archaeal and Bacterial Type Strains, Phase II (KMG-II): from individual species to whole genera.</title>
        <authorList>
            <person name="Goeker M."/>
        </authorList>
    </citation>
    <scope>NUCLEOTIDE SEQUENCE [LARGE SCALE GENOMIC DNA]</scope>
    <source>
        <strain evidence="5 6">ATCC BAA-1496</strain>
    </source>
</reference>
<keyword evidence="3" id="KW-0804">Transcription</keyword>
<dbReference type="PRINTS" id="PR00036">
    <property type="entry name" value="HTHLACI"/>
</dbReference>
<keyword evidence="2" id="KW-0238">DNA-binding</keyword>
<evidence type="ECO:0000313" key="5">
    <source>
        <dbReference type="EMBL" id="PRY49444.1"/>
    </source>
</evidence>
<evidence type="ECO:0000256" key="2">
    <source>
        <dbReference type="ARBA" id="ARBA00023125"/>
    </source>
</evidence>
<dbReference type="Gene3D" id="3.40.50.2300">
    <property type="match status" value="2"/>
</dbReference>
<dbReference type="GO" id="GO:0000976">
    <property type="term" value="F:transcription cis-regulatory region binding"/>
    <property type="evidence" value="ECO:0007669"/>
    <property type="project" value="TreeGrafter"/>
</dbReference>
<evidence type="ECO:0000256" key="1">
    <source>
        <dbReference type="ARBA" id="ARBA00023015"/>
    </source>
</evidence>